<dbReference type="PANTHER" id="PTHR46732:SF8">
    <property type="entry name" value="ATP-DEPENDENT PROTEASE LA (LON) DOMAIN PROTEIN"/>
    <property type="match status" value="1"/>
</dbReference>
<accession>A0ABP1FUW4</accession>
<sequence>MSNLSVQRLHSPLTHQIADQCHRAASRKVRSRPPFTCRARYGDSEELRTQKKALEALLKTSKDTDGDAEAEEQQSVQPIIRDLPLWRIQSATLPGSQAIYHVHVPHYAAMFGDLLDGPKPQRFGHLYLPGGSVNLGNPAFELRPGTLAPLIGTLMEVASHLWLEDGRLLILAVGLCRFKVVRQRQDVPHSRADVEVLPDVEEVQERMEMAMQLVDACSGVSEAPLSAIMQAAETAATAAASASTLAWCDYEVAKLRELSSAQGQEQAPEEASPSAKQMFDKSKLVWRHILASLNGLKSGLKLGVNVGQDEIAGLPHLTAEGPGDRTDASGQLEEASRLAEEAAARAASAAAAASLRQSMPGAQGMLDAGQGPLNTVSERGVPCKGPSKALEDSLEGASDQSLPAMPQACLDALAAESQVWRLHSKISELALLTHRLFSAPEVLLPQAVMQLRPRSTSSGSSKSSGTQSSKPSPAPPELDLEGVGSSSETLQAGDSSAGLAQPLAAEQISEQLSAEASQAIQENSAYPPLAKARRLSYCLATALPDRFGEAEGRQAVLEASSIAARLHLVIEVLQERKDQLSTLHALEQGYTKEGEREDTE</sequence>
<dbReference type="Gene3D" id="2.30.130.40">
    <property type="entry name" value="LON domain-like"/>
    <property type="match status" value="1"/>
</dbReference>
<evidence type="ECO:0000256" key="1">
    <source>
        <dbReference type="SAM" id="MobiDB-lite"/>
    </source>
</evidence>
<feature type="region of interest" description="Disordered" evidence="1">
    <location>
        <begin position="315"/>
        <end position="337"/>
    </location>
</feature>
<dbReference type="PANTHER" id="PTHR46732">
    <property type="entry name" value="ATP-DEPENDENT PROTEASE LA (LON) DOMAIN PROTEIN"/>
    <property type="match status" value="1"/>
</dbReference>
<evidence type="ECO:0000313" key="4">
    <source>
        <dbReference type="Proteomes" id="UP001497392"/>
    </source>
</evidence>
<evidence type="ECO:0000313" key="3">
    <source>
        <dbReference type="EMBL" id="CAL5223685.1"/>
    </source>
</evidence>
<feature type="compositionally biased region" description="Polar residues" evidence="1">
    <location>
        <begin position="484"/>
        <end position="494"/>
    </location>
</feature>
<dbReference type="InterPro" id="IPR003111">
    <property type="entry name" value="Lon_prtase_N"/>
</dbReference>
<proteinExistence type="predicted"/>
<feature type="compositionally biased region" description="Low complexity" evidence="1">
    <location>
        <begin position="455"/>
        <end position="471"/>
    </location>
</feature>
<name>A0ABP1FUW4_9CHLO</name>
<dbReference type="InterPro" id="IPR046336">
    <property type="entry name" value="Lon_prtase_N_sf"/>
</dbReference>
<feature type="region of interest" description="Disordered" evidence="1">
    <location>
        <begin position="451"/>
        <end position="498"/>
    </location>
</feature>
<dbReference type="Pfam" id="PF02190">
    <property type="entry name" value="LON_substr_bdg"/>
    <property type="match status" value="1"/>
</dbReference>
<reference evidence="3 4" key="1">
    <citation type="submission" date="2024-06" db="EMBL/GenBank/DDBJ databases">
        <authorList>
            <person name="Kraege A."/>
            <person name="Thomma B."/>
        </authorList>
    </citation>
    <scope>NUCLEOTIDE SEQUENCE [LARGE SCALE GENOMIC DNA]</scope>
</reference>
<protein>
    <submittedName>
        <fullName evidence="3">G6236 protein</fullName>
    </submittedName>
</protein>
<feature type="region of interest" description="Disordered" evidence="1">
    <location>
        <begin position="362"/>
        <end position="401"/>
    </location>
</feature>
<comment type="caution">
    <text evidence="3">The sequence shown here is derived from an EMBL/GenBank/DDBJ whole genome shotgun (WGS) entry which is preliminary data.</text>
</comment>
<dbReference type="SUPFAM" id="SSF88697">
    <property type="entry name" value="PUA domain-like"/>
    <property type="match status" value="1"/>
</dbReference>
<dbReference type="EMBL" id="CAXHTA020000009">
    <property type="protein sequence ID" value="CAL5223685.1"/>
    <property type="molecule type" value="Genomic_DNA"/>
</dbReference>
<gene>
    <name evidence="3" type="primary">g6236</name>
    <name evidence="3" type="ORF">VP750_LOCUS5344</name>
</gene>
<keyword evidence="4" id="KW-1185">Reference proteome</keyword>
<dbReference type="InterPro" id="IPR015947">
    <property type="entry name" value="PUA-like_sf"/>
</dbReference>
<evidence type="ECO:0000259" key="2">
    <source>
        <dbReference type="Pfam" id="PF02190"/>
    </source>
</evidence>
<dbReference type="Proteomes" id="UP001497392">
    <property type="component" value="Unassembled WGS sequence"/>
</dbReference>
<feature type="domain" description="Lon N-terminal" evidence="2">
    <location>
        <begin position="93"/>
        <end position="286"/>
    </location>
</feature>
<organism evidence="3 4">
    <name type="scientific">Coccomyxa viridis</name>
    <dbReference type="NCBI Taxonomy" id="1274662"/>
    <lineage>
        <taxon>Eukaryota</taxon>
        <taxon>Viridiplantae</taxon>
        <taxon>Chlorophyta</taxon>
        <taxon>core chlorophytes</taxon>
        <taxon>Trebouxiophyceae</taxon>
        <taxon>Trebouxiophyceae incertae sedis</taxon>
        <taxon>Coccomyxaceae</taxon>
        <taxon>Coccomyxa</taxon>
    </lineage>
</organism>